<evidence type="ECO:0000313" key="3">
    <source>
        <dbReference type="EMBL" id="PTM48069.1"/>
    </source>
</evidence>
<organism evidence="3 4">
    <name type="scientific">Sphingomonas aerolata</name>
    <dbReference type="NCBI Taxonomy" id="185951"/>
    <lineage>
        <taxon>Bacteria</taxon>
        <taxon>Pseudomonadati</taxon>
        <taxon>Pseudomonadota</taxon>
        <taxon>Alphaproteobacteria</taxon>
        <taxon>Sphingomonadales</taxon>
        <taxon>Sphingomonadaceae</taxon>
        <taxon>Sphingomonas</taxon>
    </lineage>
</organism>
<comment type="caution">
    <text evidence="3">The sequence shown here is derived from an EMBL/GenBank/DDBJ whole genome shotgun (WGS) entry which is preliminary data.</text>
</comment>
<evidence type="ECO:0000313" key="4">
    <source>
        <dbReference type="Proteomes" id="UP000240996"/>
    </source>
</evidence>
<keyword evidence="1" id="KW-0812">Transmembrane</keyword>
<evidence type="ECO:0000256" key="1">
    <source>
        <dbReference type="SAM" id="Phobius"/>
    </source>
</evidence>
<dbReference type="InterPro" id="IPR051311">
    <property type="entry name" value="DedA_domain"/>
</dbReference>
<keyword evidence="1" id="KW-0472">Membrane</keyword>
<evidence type="ECO:0000259" key="2">
    <source>
        <dbReference type="Pfam" id="PF09335"/>
    </source>
</evidence>
<proteinExistence type="predicted"/>
<accession>A0A2T4YW91</accession>
<dbReference type="InterPro" id="IPR032816">
    <property type="entry name" value="VTT_dom"/>
</dbReference>
<dbReference type="AlphaFoldDB" id="A0A2T4YW91"/>
<feature type="transmembrane region" description="Helical" evidence="1">
    <location>
        <begin position="127"/>
        <end position="150"/>
    </location>
</feature>
<feature type="domain" description="VTT" evidence="2">
    <location>
        <begin position="28"/>
        <end position="148"/>
    </location>
</feature>
<dbReference type="PANTHER" id="PTHR42709">
    <property type="entry name" value="ALKALINE PHOSPHATASE LIKE PROTEIN"/>
    <property type="match status" value="1"/>
</dbReference>
<protein>
    <submittedName>
        <fullName evidence="3">Membrane protein DedA with SNARE-associated domain</fullName>
    </submittedName>
</protein>
<feature type="transmembrane region" description="Helical" evidence="1">
    <location>
        <begin position="162"/>
        <end position="184"/>
    </location>
</feature>
<gene>
    <name evidence="3" type="ORF">C8J24_1479</name>
</gene>
<keyword evidence="4" id="KW-1185">Reference proteome</keyword>
<dbReference type="Pfam" id="PF09335">
    <property type="entry name" value="VTT_dom"/>
    <property type="match status" value="1"/>
</dbReference>
<name>A0A2T4YW91_9SPHN</name>
<dbReference type="EMBL" id="PZZN01000001">
    <property type="protein sequence ID" value="PTM48069.1"/>
    <property type="molecule type" value="Genomic_DNA"/>
</dbReference>
<dbReference type="Proteomes" id="UP000240996">
    <property type="component" value="Unassembled WGS sequence"/>
</dbReference>
<reference evidence="3 4" key="1">
    <citation type="submission" date="2018-04" db="EMBL/GenBank/DDBJ databases">
        <title>Genomic Encyclopedia of Type Strains, Phase III (KMG-III): the genomes of soil and plant-associated and newly described type strains.</title>
        <authorList>
            <person name="Whitman W."/>
        </authorList>
    </citation>
    <scope>NUCLEOTIDE SEQUENCE [LARGE SCALE GENOMIC DNA]</scope>
    <source>
        <strain evidence="3 4">NW12</strain>
    </source>
</reference>
<dbReference type="GO" id="GO:0005886">
    <property type="term" value="C:plasma membrane"/>
    <property type="evidence" value="ECO:0007669"/>
    <property type="project" value="TreeGrafter"/>
</dbReference>
<feature type="transmembrane region" description="Helical" evidence="1">
    <location>
        <begin position="43"/>
        <end position="65"/>
    </location>
</feature>
<dbReference type="PANTHER" id="PTHR42709:SF2">
    <property type="entry name" value="INNER MEMBRANE PROTEIN YOHD"/>
    <property type="match status" value="1"/>
</dbReference>
<sequence>MVACSVTIEALVARYGVVAIFLGAGVEGEAAVVTGGVLAHQGLVSLAGAMAAAVIGSFVADQLFFAGGRYFRESRPVAAIRRRSAYARAIDLLERYPRRFIFAYRFVYGIRTVSPIAIGTSRISQRLFLAVNLAAAIVWGCVFSAIGYAFGNVIEAMLGRIGTGRLILFGAVALLAVGGGWFAWRKWRERSA</sequence>
<keyword evidence="1" id="KW-1133">Transmembrane helix</keyword>
<dbReference type="RefSeq" id="WP_244180482.1">
    <property type="nucleotide sequence ID" value="NZ_PZZN01000001.1"/>
</dbReference>